<sequence>MDTSRAGRYLARIGAEAPAAPDLAGLTALQHAHLTTVPFENLSIHLGEDIVLTEDALFEKIVTGRRGGFCYELNGLFGALLTALGYRVELLSCRVFGRDGVPGTPFAHLTLRVELDRLYLVDVGFGSFSDAPLRLDLRTPQDDPAGVFTVEESGEFLNVLENGTPGYQIDPRPYALSDFVPHCWWHRTSPDSHFTQSLTCSIRTADGRTTLSGDRLITTAGGERSERTLPAPEIVLAAYESHFGLTFDEVPVLRLG</sequence>
<dbReference type="SUPFAM" id="SSF54001">
    <property type="entry name" value="Cysteine proteinases"/>
    <property type="match status" value="1"/>
</dbReference>
<accession>A0ABP6QLN9</accession>
<dbReference type="InterPro" id="IPR001447">
    <property type="entry name" value="Arylamine_N-AcTrfase"/>
</dbReference>
<evidence type="ECO:0000313" key="4">
    <source>
        <dbReference type="Proteomes" id="UP001501237"/>
    </source>
</evidence>
<reference evidence="4" key="1">
    <citation type="journal article" date="2019" name="Int. J. Syst. Evol. Microbiol.">
        <title>The Global Catalogue of Microorganisms (GCM) 10K type strain sequencing project: providing services to taxonomists for standard genome sequencing and annotation.</title>
        <authorList>
            <consortium name="The Broad Institute Genomics Platform"/>
            <consortium name="The Broad Institute Genome Sequencing Center for Infectious Disease"/>
            <person name="Wu L."/>
            <person name="Ma J."/>
        </authorList>
    </citation>
    <scope>NUCLEOTIDE SEQUENCE [LARGE SCALE GENOMIC DNA]</scope>
    <source>
        <strain evidence="4">JCM 9377</strain>
    </source>
</reference>
<dbReference type="Pfam" id="PF00797">
    <property type="entry name" value="Acetyltransf_2"/>
    <property type="match status" value="1"/>
</dbReference>
<dbReference type="PRINTS" id="PR01543">
    <property type="entry name" value="ANATRNSFRASE"/>
</dbReference>
<comment type="similarity">
    <text evidence="1 2">Belongs to the arylamine N-acetyltransferase family.</text>
</comment>
<dbReference type="Gene3D" id="3.30.2140.10">
    <property type="entry name" value="Arylamine N-acetyltransferase"/>
    <property type="match status" value="1"/>
</dbReference>
<evidence type="ECO:0000256" key="1">
    <source>
        <dbReference type="ARBA" id="ARBA00006547"/>
    </source>
</evidence>
<name>A0ABP6QLN9_9ACTN</name>
<dbReference type="EMBL" id="BAAAUV010000042">
    <property type="protein sequence ID" value="GAA3240658.1"/>
    <property type="molecule type" value="Genomic_DNA"/>
</dbReference>
<dbReference type="PANTHER" id="PTHR11786:SF0">
    <property type="entry name" value="ARYLAMINE N-ACETYLTRANSFERASE 4-RELATED"/>
    <property type="match status" value="1"/>
</dbReference>
<dbReference type="RefSeq" id="WP_344839044.1">
    <property type="nucleotide sequence ID" value="NZ_BAAAUV010000042.1"/>
</dbReference>
<dbReference type="Gene3D" id="2.40.128.150">
    <property type="entry name" value="Cysteine proteinases"/>
    <property type="match status" value="1"/>
</dbReference>
<organism evidence="3 4">
    <name type="scientific">Actinocorallia longicatena</name>
    <dbReference type="NCBI Taxonomy" id="111803"/>
    <lineage>
        <taxon>Bacteria</taxon>
        <taxon>Bacillati</taxon>
        <taxon>Actinomycetota</taxon>
        <taxon>Actinomycetes</taxon>
        <taxon>Streptosporangiales</taxon>
        <taxon>Thermomonosporaceae</taxon>
        <taxon>Actinocorallia</taxon>
    </lineage>
</organism>
<keyword evidence="4" id="KW-1185">Reference proteome</keyword>
<protein>
    <submittedName>
        <fullName evidence="3">Arylamine N-acetyltransferase</fullName>
    </submittedName>
</protein>
<proteinExistence type="inferred from homology"/>
<dbReference type="PANTHER" id="PTHR11786">
    <property type="entry name" value="N-HYDROXYARYLAMINE O-ACETYLTRANSFERASE"/>
    <property type="match status" value="1"/>
</dbReference>
<dbReference type="Proteomes" id="UP001501237">
    <property type="component" value="Unassembled WGS sequence"/>
</dbReference>
<evidence type="ECO:0000256" key="2">
    <source>
        <dbReference type="RuleBase" id="RU003452"/>
    </source>
</evidence>
<comment type="caution">
    <text evidence="3">The sequence shown here is derived from an EMBL/GenBank/DDBJ whole genome shotgun (WGS) entry which is preliminary data.</text>
</comment>
<gene>
    <name evidence="3" type="ORF">GCM10010468_77470</name>
</gene>
<dbReference type="InterPro" id="IPR038765">
    <property type="entry name" value="Papain-like_cys_pep_sf"/>
</dbReference>
<evidence type="ECO:0000313" key="3">
    <source>
        <dbReference type="EMBL" id="GAA3240658.1"/>
    </source>
</evidence>